<organism evidence="3">
    <name type="scientific">Chrysotila carterae</name>
    <name type="common">Marine alga</name>
    <name type="synonym">Syracosphaera carterae</name>
    <dbReference type="NCBI Taxonomy" id="13221"/>
    <lineage>
        <taxon>Eukaryota</taxon>
        <taxon>Haptista</taxon>
        <taxon>Haptophyta</taxon>
        <taxon>Prymnesiophyceae</taxon>
        <taxon>Isochrysidales</taxon>
        <taxon>Isochrysidaceae</taxon>
        <taxon>Chrysotila</taxon>
    </lineage>
</organism>
<dbReference type="AlphaFoldDB" id="A0A7S4C3P5"/>
<feature type="region of interest" description="Disordered" evidence="1">
    <location>
        <begin position="334"/>
        <end position="361"/>
    </location>
</feature>
<proteinExistence type="predicted"/>
<accession>A0A7S4C3P5</accession>
<protein>
    <submittedName>
        <fullName evidence="3">Uncharacterized protein</fullName>
    </submittedName>
</protein>
<feature type="transmembrane region" description="Helical" evidence="2">
    <location>
        <begin position="127"/>
        <end position="148"/>
    </location>
</feature>
<feature type="region of interest" description="Disordered" evidence="1">
    <location>
        <begin position="388"/>
        <end position="412"/>
    </location>
</feature>
<feature type="compositionally biased region" description="Basic and acidic residues" evidence="1">
    <location>
        <begin position="334"/>
        <end position="352"/>
    </location>
</feature>
<dbReference type="EMBL" id="HBIZ01062547">
    <property type="protein sequence ID" value="CAE0786016.1"/>
    <property type="molecule type" value="Transcribed_RNA"/>
</dbReference>
<reference evidence="3" key="1">
    <citation type="submission" date="2021-01" db="EMBL/GenBank/DDBJ databases">
        <authorList>
            <person name="Corre E."/>
            <person name="Pelletier E."/>
            <person name="Niang G."/>
            <person name="Scheremetjew M."/>
            <person name="Finn R."/>
            <person name="Kale V."/>
            <person name="Holt S."/>
            <person name="Cochrane G."/>
            <person name="Meng A."/>
            <person name="Brown T."/>
            <person name="Cohen L."/>
        </authorList>
    </citation>
    <scope>NUCLEOTIDE SEQUENCE</scope>
    <source>
        <strain evidence="3">CCMP645</strain>
    </source>
</reference>
<evidence type="ECO:0000313" key="3">
    <source>
        <dbReference type="EMBL" id="CAE0786016.1"/>
    </source>
</evidence>
<sequence>MSSAAGCTSHLDCPGNEVCNVDSLCRCDYIHGFSNPPECDQLSADSAYALSAGCIMLLASVVATCISTICFRYVLKDQLKGYYLSCSVFCLCSAFFGGCSQVLSISYTASFGQWPKNNLVREAVDATFAFLHATFYLAAQFNLGLMWIEFVLAARQLKHVWTNLRRTGVFMIVYFCVWTVAGFVLLLLGIFVWQLLFEIWTLSTIFSQILGVTLYIVGGSQMRKVFLRSADQATNQSSWALQGTPSFSANLVRKADRMRSRARITHASYRVAAAASFIQIISTIAWGISAALGYHPALLWTMGCLLRCSVYCGISNIAFWIILCAIVERSSGNDKSAEPPNAHSHESSKRAEYVSSSQPQPSSRIRRLFQCFCTRIGSATDIEASFYSNTSTSQSPAPRTQASFPHGANSVDCESARPPIREDARFAGQTFVL</sequence>
<feature type="transmembrane region" description="Helical" evidence="2">
    <location>
        <begin position="82"/>
        <end position="107"/>
    </location>
</feature>
<feature type="transmembrane region" description="Helical" evidence="2">
    <location>
        <begin position="47"/>
        <end position="75"/>
    </location>
</feature>
<keyword evidence="2" id="KW-0472">Membrane</keyword>
<evidence type="ECO:0000256" key="2">
    <source>
        <dbReference type="SAM" id="Phobius"/>
    </source>
</evidence>
<feature type="transmembrane region" description="Helical" evidence="2">
    <location>
        <begin position="169"/>
        <end position="193"/>
    </location>
</feature>
<keyword evidence="2" id="KW-1133">Transmembrane helix</keyword>
<gene>
    <name evidence="3" type="ORF">PCAR00345_LOCUS38724</name>
</gene>
<feature type="transmembrane region" description="Helical" evidence="2">
    <location>
        <begin position="267"/>
        <end position="292"/>
    </location>
</feature>
<feature type="transmembrane region" description="Helical" evidence="2">
    <location>
        <begin position="298"/>
        <end position="327"/>
    </location>
</feature>
<feature type="compositionally biased region" description="Polar residues" evidence="1">
    <location>
        <begin position="388"/>
        <end position="403"/>
    </location>
</feature>
<evidence type="ECO:0000256" key="1">
    <source>
        <dbReference type="SAM" id="MobiDB-lite"/>
    </source>
</evidence>
<feature type="transmembrane region" description="Helical" evidence="2">
    <location>
        <begin position="199"/>
        <end position="218"/>
    </location>
</feature>
<keyword evidence="2" id="KW-0812">Transmembrane</keyword>
<name>A0A7S4C3P5_CHRCT</name>